<evidence type="ECO:0008006" key="4">
    <source>
        <dbReference type="Google" id="ProtNLM"/>
    </source>
</evidence>
<feature type="transmembrane region" description="Helical" evidence="1">
    <location>
        <begin position="91"/>
        <end position="110"/>
    </location>
</feature>
<organism evidence="2 3">
    <name type="scientific">Sphingomonas changnyeongensis</name>
    <dbReference type="NCBI Taxonomy" id="2698679"/>
    <lineage>
        <taxon>Bacteria</taxon>
        <taxon>Pseudomonadati</taxon>
        <taxon>Pseudomonadota</taxon>
        <taxon>Alphaproteobacteria</taxon>
        <taxon>Sphingomonadales</taxon>
        <taxon>Sphingomonadaceae</taxon>
        <taxon>Sphingomonas</taxon>
    </lineage>
</organism>
<keyword evidence="1" id="KW-0812">Transmembrane</keyword>
<sequence length="157" mass="16725">MIFYRSPTGEGGSPMSTGRLRLLTGLALGLYPAGGIILAAAPGAPAEIAGLVMIATAILCALPIYQSSAQRIVAEEAVRLDERERQLRERILSRSYFILSALMLLGIAYAGAASDTGWWTPAGYGAWNMLFWGLFLTASLLPTALLAWSMTDEDADG</sequence>
<dbReference type="AlphaFoldDB" id="A0A7Z2S5M0"/>
<dbReference type="RefSeq" id="WP_160593205.1">
    <property type="nucleotide sequence ID" value="NZ_CP047895.1"/>
</dbReference>
<dbReference type="Proteomes" id="UP000464468">
    <property type="component" value="Chromosome"/>
</dbReference>
<accession>A0A7Z2S5M0</accession>
<reference evidence="2 3" key="1">
    <citation type="submission" date="2020-01" db="EMBL/GenBank/DDBJ databases">
        <title>Sphingomonas sp. C33 whole genome sequece.</title>
        <authorList>
            <person name="Park C."/>
        </authorList>
    </citation>
    <scope>NUCLEOTIDE SEQUENCE [LARGE SCALE GENOMIC DNA]</scope>
    <source>
        <strain evidence="2 3">C33</strain>
    </source>
</reference>
<evidence type="ECO:0000313" key="3">
    <source>
        <dbReference type="Proteomes" id="UP000464468"/>
    </source>
</evidence>
<proteinExistence type="predicted"/>
<evidence type="ECO:0000313" key="2">
    <source>
        <dbReference type="EMBL" id="QHL91275.1"/>
    </source>
</evidence>
<feature type="transmembrane region" description="Helical" evidence="1">
    <location>
        <begin position="20"/>
        <end position="42"/>
    </location>
</feature>
<feature type="transmembrane region" description="Helical" evidence="1">
    <location>
        <begin position="48"/>
        <end position="65"/>
    </location>
</feature>
<dbReference type="EMBL" id="CP047895">
    <property type="protein sequence ID" value="QHL91275.1"/>
    <property type="molecule type" value="Genomic_DNA"/>
</dbReference>
<protein>
    <recommendedName>
        <fullName evidence="4">DUF2178 domain-containing protein</fullName>
    </recommendedName>
</protein>
<keyword evidence="3" id="KW-1185">Reference proteome</keyword>
<feature type="transmembrane region" description="Helical" evidence="1">
    <location>
        <begin position="130"/>
        <end position="148"/>
    </location>
</feature>
<keyword evidence="1" id="KW-0472">Membrane</keyword>
<gene>
    <name evidence="2" type="ORF">GVO57_11210</name>
</gene>
<name>A0A7Z2S5M0_9SPHN</name>
<evidence type="ECO:0000256" key="1">
    <source>
        <dbReference type="SAM" id="Phobius"/>
    </source>
</evidence>
<dbReference type="KEGG" id="schy:GVO57_11210"/>
<keyword evidence="1" id="KW-1133">Transmembrane helix</keyword>